<protein>
    <submittedName>
        <fullName evidence="1">Uncharacterized protein</fullName>
    </submittedName>
</protein>
<dbReference type="EMBL" id="VMRJ01000003">
    <property type="protein sequence ID" value="TVT40054.1"/>
    <property type="molecule type" value="Genomic_DNA"/>
</dbReference>
<proteinExistence type="predicted"/>
<dbReference type="Proteomes" id="UP000317624">
    <property type="component" value="Unassembled WGS sequence"/>
</dbReference>
<name>A0A558BU56_9BACT</name>
<comment type="caution">
    <text evidence="1">The sequence shown here is derived from an EMBL/GenBank/DDBJ whole genome shotgun (WGS) entry which is preliminary data.</text>
</comment>
<accession>A0A558BU56</accession>
<organism evidence="1 2">
    <name type="scientific">Hymenobacter setariae</name>
    <dbReference type="NCBI Taxonomy" id="2594794"/>
    <lineage>
        <taxon>Bacteria</taxon>
        <taxon>Pseudomonadati</taxon>
        <taxon>Bacteroidota</taxon>
        <taxon>Cytophagia</taxon>
        <taxon>Cytophagales</taxon>
        <taxon>Hymenobacteraceae</taxon>
        <taxon>Hymenobacter</taxon>
    </lineage>
</organism>
<evidence type="ECO:0000313" key="2">
    <source>
        <dbReference type="Proteomes" id="UP000317624"/>
    </source>
</evidence>
<reference evidence="1 2" key="1">
    <citation type="submission" date="2019-07" db="EMBL/GenBank/DDBJ databases">
        <title>Hymenobacter sp. straun FUR1 Genome sequencing and assembly.</title>
        <authorList>
            <person name="Chhetri G."/>
        </authorList>
    </citation>
    <scope>NUCLEOTIDE SEQUENCE [LARGE SCALE GENOMIC DNA]</scope>
    <source>
        <strain evidence="1 2">Fur1</strain>
    </source>
</reference>
<dbReference type="OrthoDB" id="9879915at2"/>
<sequence length="209" mass="23178">MTETLAIRNADCLLTVTATQQAPGQLDLRYQVHNHGQLPLYLCNQLYELPASNPDSIPQLLPDLVHIQVEPEGVHLDKALMDLSFREGIRVLDIPYLTQVLPDHSYEQALRLALPLRPYRVHGNQPSQAPPALLPLRFSLGYFKGQQGITAYEVADGPPTDTYQVAPSRNKEQQLLTVGPFKEVVPVADTLLNTTPAQAASAEQWTPWG</sequence>
<dbReference type="AlphaFoldDB" id="A0A558BU56"/>
<gene>
    <name evidence="1" type="ORF">FNT36_11145</name>
</gene>
<dbReference type="RefSeq" id="WP_144847563.1">
    <property type="nucleotide sequence ID" value="NZ_VMRJ01000003.1"/>
</dbReference>
<keyword evidence="2" id="KW-1185">Reference proteome</keyword>
<evidence type="ECO:0000313" key="1">
    <source>
        <dbReference type="EMBL" id="TVT40054.1"/>
    </source>
</evidence>